<feature type="coiled-coil region" evidence="1">
    <location>
        <begin position="103"/>
        <end position="148"/>
    </location>
</feature>
<keyword evidence="2" id="KW-0472">Membrane</keyword>
<dbReference type="EMBL" id="BLMI01000297">
    <property type="protein sequence ID" value="GFI42300.1"/>
    <property type="molecule type" value="Genomic_DNA"/>
</dbReference>
<feature type="coiled-coil region" evidence="1">
    <location>
        <begin position="412"/>
        <end position="450"/>
    </location>
</feature>
<evidence type="ECO:0000313" key="3">
    <source>
        <dbReference type="EMBL" id="GFI42300.1"/>
    </source>
</evidence>
<comment type="caution">
    <text evidence="3">The sequence shown here is derived from an EMBL/GenBank/DDBJ whole genome shotgun (WGS) entry which is preliminary data.</text>
</comment>
<evidence type="ECO:0000313" key="4">
    <source>
        <dbReference type="Proteomes" id="UP000490821"/>
    </source>
</evidence>
<keyword evidence="2" id="KW-0812">Transmembrane</keyword>
<evidence type="ECO:0000256" key="2">
    <source>
        <dbReference type="SAM" id="Phobius"/>
    </source>
</evidence>
<dbReference type="RefSeq" id="WP_172473371.1">
    <property type="nucleotide sequence ID" value="NZ_BLMI01000297.1"/>
</dbReference>
<organism evidence="3 4">
    <name type="scientific">Thomasclavelia cocleata</name>
    <dbReference type="NCBI Taxonomy" id="69824"/>
    <lineage>
        <taxon>Bacteria</taxon>
        <taxon>Bacillati</taxon>
        <taxon>Bacillota</taxon>
        <taxon>Erysipelotrichia</taxon>
        <taxon>Erysipelotrichales</taxon>
        <taxon>Coprobacillaceae</taxon>
        <taxon>Thomasclavelia</taxon>
    </lineage>
</organism>
<evidence type="ECO:0000256" key="1">
    <source>
        <dbReference type="SAM" id="Coils"/>
    </source>
</evidence>
<accession>A0A829ZCL8</accession>
<feature type="transmembrane region" description="Helical" evidence="2">
    <location>
        <begin position="82"/>
        <end position="103"/>
    </location>
</feature>
<keyword evidence="1" id="KW-0175">Coiled coil</keyword>
<protein>
    <submittedName>
        <fullName evidence="3">Uncharacterized protein</fullName>
    </submittedName>
</protein>
<gene>
    <name evidence="3" type="ORF">IMSAGC017_02347</name>
</gene>
<feature type="coiled-coil region" evidence="1">
    <location>
        <begin position="207"/>
        <end position="310"/>
    </location>
</feature>
<dbReference type="Proteomes" id="UP000490821">
    <property type="component" value="Unassembled WGS sequence"/>
</dbReference>
<proteinExistence type="predicted"/>
<dbReference type="AlphaFoldDB" id="A0A829ZCL8"/>
<keyword evidence="2" id="KW-1133">Transmembrane helix</keyword>
<sequence>MDDTLKNMSKSLSNITDEIKKLTEVCKELGKYSISDAFGDLANIVTIIEGYGKLEETLMRMLGVINNCIPAISSLITIVSNIAPFFAVVVAIGAVVSAIGALVSNTQNSSDKTNENIEKLNRQKDAFKENTETMKKNTEASIENANAIQADYSVTLGQIDQLVKLSGQDGYTGNIEKAKFLAEEINKVLPNSVEITEEGKVAWQGTSEAVEDNIKAIKDNIKELEKKALIEAYQKDYAEALKNQAKYEAELTTAMNAHESAEKKVHEAEKLYQDELDRAGPKVFEYKASLDQANEKLEAQKKVLYEAESQYAQNEKAISLYTNAVDSLDGNIESSAKLQAEMYTEMGQRGTSSWSSLGNALMDLDAKQAEHLAKGLDAQNQEVQVTAQTAEMIREECVKKAAVFGDSYDKMIENLEDKGVVLSENEKELLEQQYNNYQESTLNKSELQKNGFDNMIAQLEESGLSFTEIEKSQLAAQFTNWSEASKAKEGIQALSYDSMLTYLEESGIVLNEREKSHLEQQYALWVENAQKTEQVEKSKFEKLQTLLNSQFDKMNEDERLKLQDSIAILTKGGTAGGFELCDKLSKSLAANNGKITDETQGIIDEINEMAEKTDPRISVGTNPPSEEEVKNITKNAQTNLGKLLLDICLGSERKGFEIGGKMFKINFLADGGFPDTGELFIAREAGPELVGRINGKTAVANNDQIVSGISSGVYNAMVSAMSRSHRANTTVTAIFQVDGKQVAKQVINAHNREVMQTGRSPLLI</sequence>
<reference evidence="3 4" key="1">
    <citation type="journal article" date="2020" name="Microbiome">
        <title>Single-cell genomics of uncultured bacteria reveals dietary fiber responders in the mouse gut microbiota.</title>
        <authorList>
            <person name="Chijiiwa R."/>
            <person name="Hosokawa M."/>
            <person name="Kogawa M."/>
            <person name="Nishikawa Y."/>
            <person name="Ide K."/>
            <person name="Sakanashi C."/>
            <person name="Takahashi K."/>
            <person name="Takeyama H."/>
        </authorList>
    </citation>
    <scope>NUCLEOTIDE SEQUENCE [LARGE SCALE GENOMIC DNA]</scope>
    <source>
        <strain evidence="3">IMSAGC_017</strain>
    </source>
</reference>
<name>A0A829ZCL8_9FIRM</name>